<comment type="caution">
    <text evidence="2">The sequence shown here is derived from an EMBL/GenBank/DDBJ whole genome shotgun (WGS) entry which is preliminary data.</text>
</comment>
<sequence length="118" mass="12941">MAGHHSHEGGGSVVHSSSDEEPLLQTISEELWRSSIERGSVIIRVHGVLNVAEAPENLDAELIPTSQHNWQSPQETQSEANRDPANQDPSNQDPSNQDPSNQDPSNQDPPNENPHLED</sequence>
<evidence type="ECO:0000313" key="3">
    <source>
        <dbReference type="Proteomes" id="UP001465668"/>
    </source>
</evidence>
<dbReference type="EMBL" id="JARVKM010000026">
    <property type="protein sequence ID" value="KAK9776628.1"/>
    <property type="molecule type" value="Genomic_DNA"/>
</dbReference>
<proteinExistence type="predicted"/>
<dbReference type="Proteomes" id="UP001465668">
    <property type="component" value="Unassembled WGS sequence"/>
</dbReference>
<evidence type="ECO:0000256" key="1">
    <source>
        <dbReference type="SAM" id="MobiDB-lite"/>
    </source>
</evidence>
<feature type="region of interest" description="Disordered" evidence="1">
    <location>
        <begin position="1"/>
        <end position="21"/>
    </location>
</feature>
<accession>A0ABR2XS37</accession>
<name>A0ABR2XS37_9PEZI</name>
<reference evidence="2 3" key="1">
    <citation type="submission" date="2024-02" db="EMBL/GenBank/DDBJ databases">
        <title>First draft genome assembly of two strains of Seiridium cardinale.</title>
        <authorList>
            <person name="Emiliani G."/>
            <person name="Scali E."/>
        </authorList>
    </citation>
    <scope>NUCLEOTIDE SEQUENCE [LARGE SCALE GENOMIC DNA]</scope>
    <source>
        <strain evidence="2 3">BM-138-000479</strain>
    </source>
</reference>
<organism evidence="2 3">
    <name type="scientific">Seiridium cardinale</name>
    <dbReference type="NCBI Taxonomy" id="138064"/>
    <lineage>
        <taxon>Eukaryota</taxon>
        <taxon>Fungi</taxon>
        <taxon>Dikarya</taxon>
        <taxon>Ascomycota</taxon>
        <taxon>Pezizomycotina</taxon>
        <taxon>Sordariomycetes</taxon>
        <taxon>Xylariomycetidae</taxon>
        <taxon>Amphisphaeriales</taxon>
        <taxon>Sporocadaceae</taxon>
        <taxon>Seiridium</taxon>
    </lineage>
</organism>
<evidence type="ECO:0000313" key="2">
    <source>
        <dbReference type="EMBL" id="KAK9776628.1"/>
    </source>
</evidence>
<feature type="region of interest" description="Disordered" evidence="1">
    <location>
        <begin position="60"/>
        <end position="118"/>
    </location>
</feature>
<feature type="compositionally biased region" description="Polar residues" evidence="1">
    <location>
        <begin position="87"/>
        <end position="110"/>
    </location>
</feature>
<gene>
    <name evidence="2" type="ORF">SCAR479_06673</name>
</gene>
<protein>
    <submittedName>
        <fullName evidence="2">Uncharacterized protein</fullName>
    </submittedName>
</protein>
<feature type="compositionally biased region" description="Polar residues" evidence="1">
    <location>
        <begin position="64"/>
        <end position="79"/>
    </location>
</feature>
<keyword evidence="3" id="KW-1185">Reference proteome</keyword>